<accession>A0A161IMI0</accession>
<organism evidence="2 3">
    <name type="scientific">Isoptericola dokdonensis DS-3</name>
    <dbReference type="NCBI Taxonomy" id="1300344"/>
    <lineage>
        <taxon>Bacteria</taxon>
        <taxon>Bacillati</taxon>
        <taxon>Actinomycetota</taxon>
        <taxon>Actinomycetes</taxon>
        <taxon>Micrococcales</taxon>
        <taxon>Promicromonosporaceae</taxon>
        <taxon>Isoptericola</taxon>
    </lineage>
</organism>
<gene>
    <name evidence="2" type="ORF">I598_2280</name>
</gene>
<feature type="transmembrane region" description="Helical" evidence="1">
    <location>
        <begin position="17"/>
        <end position="40"/>
    </location>
</feature>
<dbReference type="PATRIC" id="fig|1300344.3.peg.2288"/>
<feature type="transmembrane region" description="Helical" evidence="1">
    <location>
        <begin position="70"/>
        <end position="89"/>
    </location>
</feature>
<keyword evidence="3" id="KW-1185">Reference proteome</keyword>
<feature type="transmembrane region" description="Helical" evidence="1">
    <location>
        <begin position="109"/>
        <end position="130"/>
    </location>
</feature>
<dbReference type="KEGG" id="ido:I598_2280"/>
<dbReference type="AlphaFoldDB" id="A0A161IMI0"/>
<keyword evidence="1" id="KW-1133">Transmembrane helix</keyword>
<keyword evidence="1" id="KW-0472">Membrane</keyword>
<reference evidence="2 3" key="1">
    <citation type="submission" date="2016-01" db="EMBL/GenBank/DDBJ databases">
        <title>Complete genome sequence of a soil Actinobacterium, Isoptericola dokdonensis DS-3.</title>
        <authorList>
            <person name="Kwon S.-K."/>
            <person name="Kim J.F."/>
        </authorList>
    </citation>
    <scope>NUCLEOTIDE SEQUENCE [LARGE SCALE GENOMIC DNA]</scope>
    <source>
        <strain evidence="2 3">DS-3</strain>
    </source>
</reference>
<protein>
    <submittedName>
        <fullName evidence="2">Uncharacterized protein</fullName>
    </submittedName>
</protein>
<dbReference type="STRING" id="1300344.I598_2280"/>
<dbReference type="OrthoDB" id="4350047at2"/>
<evidence type="ECO:0000313" key="2">
    <source>
        <dbReference type="EMBL" id="ANC31820.1"/>
    </source>
</evidence>
<dbReference type="Proteomes" id="UP000076794">
    <property type="component" value="Chromosome"/>
</dbReference>
<sequence length="297" mass="31396">MTGPAADDTRRGTFAHVWSVVGGVVAPVTLVTAVLFYFGYVHTQAQLEYFGVDVDLLGLGTQDFVMRSPGVLLVPMLVLLLGGAALLLADGVVRRRLAAADAARHRRTARTLVAVGSVVLLLGVALVLAFPAVGDWVLYPLVAPTVLGCGAALATYGLVLASHAPGSGRTGVVRAADPVRTVEVLLVLTVVAALFWATATIAQWAGYTQASDLAADLGVLPAVVLDTEQRLQLGDDVVTQEPLRADDGDRFRFRYTGLRLLAEGDGTLFLVPERWTDDGSTLVVPVSDVRFRLPFPG</sequence>
<proteinExistence type="predicted"/>
<dbReference type="RefSeq" id="WP_083973206.1">
    <property type="nucleotide sequence ID" value="NZ_CP014209.1"/>
</dbReference>
<feature type="transmembrane region" description="Helical" evidence="1">
    <location>
        <begin position="182"/>
        <end position="205"/>
    </location>
</feature>
<feature type="transmembrane region" description="Helical" evidence="1">
    <location>
        <begin position="136"/>
        <end position="161"/>
    </location>
</feature>
<name>A0A161IMI0_9MICO</name>
<keyword evidence="1" id="KW-0812">Transmembrane</keyword>
<dbReference type="EMBL" id="CP014209">
    <property type="protein sequence ID" value="ANC31820.1"/>
    <property type="molecule type" value="Genomic_DNA"/>
</dbReference>
<evidence type="ECO:0000313" key="3">
    <source>
        <dbReference type="Proteomes" id="UP000076794"/>
    </source>
</evidence>
<evidence type="ECO:0000256" key="1">
    <source>
        <dbReference type="SAM" id="Phobius"/>
    </source>
</evidence>